<gene>
    <name evidence="2" type="ORF">D0Y65_022514</name>
</gene>
<keyword evidence="3" id="KW-1185">Reference proteome</keyword>
<dbReference type="InterPro" id="IPR036259">
    <property type="entry name" value="MFS_trans_sf"/>
</dbReference>
<dbReference type="PANTHER" id="PTHR11654">
    <property type="entry name" value="OLIGOPEPTIDE TRANSPORTER-RELATED"/>
    <property type="match status" value="1"/>
</dbReference>
<keyword evidence="1" id="KW-0732">Signal</keyword>
<organism evidence="2 3">
    <name type="scientific">Glycine soja</name>
    <name type="common">Wild soybean</name>
    <dbReference type="NCBI Taxonomy" id="3848"/>
    <lineage>
        <taxon>Eukaryota</taxon>
        <taxon>Viridiplantae</taxon>
        <taxon>Streptophyta</taxon>
        <taxon>Embryophyta</taxon>
        <taxon>Tracheophyta</taxon>
        <taxon>Spermatophyta</taxon>
        <taxon>Magnoliopsida</taxon>
        <taxon>eudicotyledons</taxon>
        <taxon>Gunneridae</taxon>
        <taxon>Pentapetalae</taxon>
        <taxon>rosids</taxon>
        <taxon>fabids</taxon>
        <taxon>Fabales</taxon>
        <taxon>Fabaceae</taxon>
        <taxon>Papilionoideae</taxon>
        <taxon>50 kb inversion clade</taxon>
        <taxon>NPAAA clade</taxon>
        <taxon>indigoferoid/millettioid clade</taxon>
        <taxon>Phaseoleae</taxon>
        <taxon>Glycine</taxon>
        <taxon>Glycine subgen. Soja</taxon>
    </lineage>
</organism>
<dbReference type="Proteomes" id="UP000289340">
    <property type="component" value="Chromosome 8"/>
</dbReference>
<evidence type="ECO:0000256" key="1">
    <source>
        <dbReference type="SAM" id="SignalP"/>
    </source>
</evidence>
<protein>
    <submittedName>
        <fullName evidence="2">Protein NRT1/ PTR FAMILY 5.10</fullName>
    </submittedName>
</protein>
<name>A0A445JNY1_GLYSO</name>
<sequence length="110" mass="12698">MIIALLIFMLGSTTYRFNIQGSPDKSHFLRIGRVFIAAIRNRSSSLEQSSGQFKMLQLLRQRLKTAQEYGLVDKPNATIPMSVWWLVPQYLFFGISNVFTMVGLQELFYD</sequence>
<accession>A0A445JNY1</accession>
<dbReference type="Gene3D" id="1.20.1250.20">
    <property type="entry name" value="MFS general substrate transporter like domains"/>
    <property type="match status" value="2"/>
</dbReference>
<feature type="chain" id="PRO_5019535477" evidence="1">
    <location>
        <begin position="17"/>
        <end position="110"/>
    </location>
</feature>
<reference evidence="2 3" key="1">
    <citation type="submission" date="2018-09" db="EMBL/GenBank/DDBJ databases">
        <title>A high-quality reference genome of wild soybean provides a powerful tool to mine soybean genomes.</title>
        <authorList>
            <person name="Xie M."/>
            <person name="Chung C.Y.L."/>
            <person name="Li M.-W."/>
            <person name="Wong F.-L."/>
            <person name="Chan T.-F."/>
            <person name="Lam H.-M."/>
        </authorList>
    </citation>
    <scope>NUCLEOTIDE SEQUENCE [LARGE SCALE GENOMIC DNA]</scope>
    <source>
        <strain evidence="3">cv. W05</strain>
        <tissue evidence="2">Hypocotyl of etiolated seedlings</tissue>
    </source>
</reference>
<comment type="caution">
    <text evidence="2">The sequence shown here is derived from an EMBL/GenBank/DDBJ whole genome shotgun (WGS) entry which is preliminary data.</text>
</comment>
<evidence type="ECO:0000313" key="3">
    <source>
        <dbReference type="Proteomes" id="UP000289340"/>
    </source>
</evidence>
<dbReference type="AlphaFoldDB" id="A0A445JNY1"/>
<dbReference type="EMBL" id="QZWG01000008">
    <property type="protein sequence ID" value="RZC00182.1"/>
    <property type="molecule type" value="Genomic_DNA"/>
</dbReference>
<feature type="signal peptide" evidence="1">
    <location>
        <begin position="1"/>
        <end position="16"/>
    </location>
</feature>
<proteinExistence type="predicted"/>
<evidence type="ECO:0000313" key="2">
    <source>
        <dbReference type="EMBL" id="RZC00182.1"/>
    </source>
</evidence>